<organism evidence="2 3">
    <name type="scientific">Comamonas serinivorans</name>
    <dbReference type="NCBI Taxonomy" id="1082851"/>
    <lineage>
        <taxon>Bacteria</taxon>
        <taxon>Pseudomonadati</taxon>
        <taxon>Pseudomonadota</taxon>
        <taxon>Betaproteobacteria</taxon>
        <taxon>Burkholderiales</taxon>
        <taxon>Comamonadaceae</taxon>
        <taxon>Comamonas</taxon>
    </lineage>
</organism>
<dbReference type="Gene3D" id="3.10.129.10">
    <property type="entry name" value="Hotdog Thioesterase"/>
    <property type="match status" value="1"/>
</dbReference>
<evidence type="ECO:0000313" key="3">
    <source>
        <dbReference type="Proteomes" id="UP000196138"/>
    </source>
</evidence>
<dbReference type="EMBL" id="CP021455">
    <property type="protein sequence ID" value="ARU05059.1"/>
    <property type="molecule type" value="Genomic_DNA"/>
</dbReference>
<proteinExistence type="predicted"/>
<evidence type="ECO:0000259" key="1">
    <source>
        <dbReference type="Pfam" id="PF22818"/>
    </source>
</evidence>
<name>A0A1Y0EP07_9BURK</name>
<dbReference type="AlphaFoldDB" id="A0A1Y0EP07"/>
<dbReference type="InterPro" id="IPR029069">
    <property type="entry name" value="HotDog_dom_sf"/>
</dbReference>
<dbReference type="KEGG" id="cser:CCO03_10485"/>
<dbReference type="SUPFAM" id="SSF54637">
    <property type="entry name" value="Thioesterase/thiol ester dehydrase-isomerase"/>
    <property type="match status" value="1"/>
</dbReference>
<sequence length="101" mass="10492">MFAGHFPGSPVLPGACLLDWAVAALSAHHAPQSVAWHCAWAKFPRAALPSDLLRLRWSASAKGWGFTIERLGQAAGPLAEPAQPQAADTVASGLLVQAQAA</sequence>
<reference evidence="2 3" key="1">
    <citation type="submission" date="2017-05" db="EMBL/GenBank/DDBJ databases">
        <authorList>
            <person name="Song R."/>
            <person name="Chenine A.L."/>
            <person name="Ruprecht R.M."/>
        </authorList>
    </citation>
    <scope>NUCLEOTIDE SEQUENCE [LARGE SCALE GENOMIC DNA]</scope>
    <source>
        <strain evidence="2 3">DSM 26136</strain>
    </source>
</reference>
<feature type="domain" description="ApeI dehydratase-like" evidence="1">
    <location>
        <begin position="1"/>
        <end position="68"/>
    </location>
</feature>
<keyword evidence="3" id="KW-1185">Reference proteome</keyword>
<dbReference type="Pfam" id="PF22818">
    <property type="entry name" value="ApeI-like"/>
    <property type="match status" value="1"/>
</dbReference>
<dbReference type="InterPro" id="IPR054545">
    <property type="entry name" value="ApeI-like"/>
</dbReference>
<dbReference type="Proteomes" id="UP000196138">
    <property type="component" value="Chromosome"/>
</dbReference>
<accession>A0A1Y0EP07</accession>
<gene>
    <name evidence="2" type="ORF">CCO03_10485</name>
</gene>
<evidence type="ECO:0000313" key="2">
    <source>
        <dbReference type="EMBL" id="ARU05059.1"/>
    </source>
</evidence>
<protein>
    <recommendedName>
        <fullName evidence="1">ApeI dehydratase-like domain-containing protein</fullName>
    </recommendedName>
</protein>